<sequence>MTGRKTYSNKAHKIHDPVQPYFGPYSHNEYDVMTKKPLENKKPLASNNKKFDSDSLPGNSYHKTDSTHDYKKVIPVHEENTSFEQTDKQLDSRHDFTKFTPSASEEIKKFNVKDDYKNFDASEAFNKFDAQEHYKKFNEKSEYDKLNPEEEYNKFNPTDDYKSFDVKYDYEKFKPASDFKAFDSTDEFNKFKVTKPLNYHSKGSKGSGYHESNIINIKPTQSFGSSPYDVSSLNDKTFQGFSDKNFRNYDRVRSSSISPIYMKPYVHRYYTNNGRPKSIYIQPQYNKT</sequence>
<evidence type="ECO:0000256" key="1">
    <source>
        <dbReference type="SAM" id="MobiDB-lite"/>
    </source>
</evidence>
<dbReference type="GeneID" id="113470747"/>
<feature type="region of interest" description="Disordered" evidence="1">
    <location>
        <begin position="1"/>
        <end position="22"/>
    </location>
</feature>
<feature type="region of interest" description="Disordered" evidence="1">
    <location>
        <begin position="36"/>
        <end position="69"/>
    </location>
</feature>
<gene>
    <name evidence="3" type="primary">LOC113470747</name>
</gene>
<dbReference type="AlphaFoldDB" id="A0A3Q0JEX9"/>
<organism evidence="2 3">
    <name type="scientific">Diaphorina citri</name>
    <name type="common">Asian citrus psyllid</name>
    <dbReference type="NCBI Taxonomy" id="121845"/>
    <lineage>
        <taxon>Eukaryota</taxon>
        <taxon>Metazoa</taxon>
        <taxon>Ecdysozoa</taxon>
        <taxon>Arthropoda</taxon>
        <taxon>Hexapoda</taxon>
        <taxon>Insecta</taxon>
        <taxon>Pterygota</taxon>
        <taxon>Neoptera</taxon>
        <taxon>Paraneoptera</taxon>
        <taxon>Hemiptera</taxon>
        <taxon>Sternorrhyncha</taxon>
        <taxon>Psylloidea</taxon>
        <taxon>Psyllidae</taxon>
        <taxon>Diaphorininae</taxon>
        <taxon>Diaphorina</taxon>
    </lineage>
</organism>
<evidence type="ECO:0000313" key="2">
    <source>
        <dbReference type="Proteomes" id="UP000079169"/>
    </source>
</evidence>
<keyword evidence="2" id="KW-1185">Reference proteome</keyword>
<dbReference type="Proteomes" id="UP000079169">
    <property type="component" value="Unplaced"/>
</dbReference>
<name>A0A3Q0JEX9_DIACI</name>
<proteinExistence type="predicted"/>
<accession>A0A3Q0JEX9</accession>
<evidence type="ECO:0000313" key="3">
    <source>
        <dbReference type="RefSeq" id="XP_026685235.1"/>
    </source>
</evidence>
<dbReference type="PaxDb" id="121845-A0A3Q0JEX9"/>
<dbReference type="KEGG" id="dci:113470747"/>
<reference evidence="3" key="1">
    <citation type="submission" date="2025-08" db="UniProtKB">
        <authorList>
            <consortium name="RefSeq"/>
        </authorList>
    </citation>
    <scope>IDENTIFICATION</scope>
</reference>
<protein>
    <submittedName>
        <fullName evidence="3">Uncharacterized protein LOC113470747</fullName>
    </submittedName>
</protein>
<dbReference type="RefSeq" id="XP_026685235.1">
    <property type="nucleotide sequence ID" value="XM_026829434.1"/>
</dbReference>